<dbReference type="KEGG" id="scor:J3U87_29290"/>
<accession>A0A8A4TLF7</accession>
<gene>
    <name evidence="2" type="ORF">J3U87_29290</name>
</gene>
<evidence type="ECO:0000313" key="2">
    <source>
        <dbReference type="EMBL" id="QTD49698.1"/>
    </source>
</evidence>
<feature type="region of interest" description="Disordered" evidence="1">
    <location>
        <begin position="88"/>
        <end position="112"/>
    </location>
</feature>
<dbReference type="AlphaFoldDB" id="A0A8A4TLF7"/>
<proteinExistence type="predicted"/>
<reference evidence="2" key="1">
    <citation type="submission" date="2021-03" db="EMBL/GenBank/DDBJ databases">
        <title>Acanthopleuribacteraceae sp. M133.</title>
        <authorList>
            <person name="Wang G."/>
        </authorList>
    </citation>
    <scope>NUCLEOTIDE SEQUENCE</scope>
    <source>
        <strain evidence="2">M133</strain>
    </source>
</reference>
<keyword evidence="3" id="KW-1185">Reference proteome</keyword>
<protein>
    <submittedName>
        <fullName evidence="2">Uncharacterized protein</fullName>
    </submittedName>
</protein>
<evidence type="ECO:0000256" key="1">
    <source>
        <dbReference type="SAM" id="MobiDB-lite"/>
    </source>
</evidence>
<evidence type="ECO:0000313" key="3">
    <source>
        <dbReference type="Proteomes" id="UP000663929"/>
    </source>
</evidence>
<sequence>MPPIIKTNAVVVKAKIRVLGPWKSRFRWHSLEGNLSNTVVFSGIFSAIVGTRHQLTYPAPFFDSGWPSDVALLKRMGAFNLSWVLPSSNLNREPRKNRDEEKQGQGVPPYAHPFQASGILGFLLHFSGE</sequence>
<organism evidence="2 3">
    <name type="scientific">Sulfidibacter corallicola</name>
    <dbReference type="NCBI Taxonomy" id="2818388"/>
    <lineage>
        <taxon>Bacteria</taxon>
        <taxon>Pseudomonadati</taxon>
        <taxon>Acidobacteriota</taxon>
        <taxon>Holophagae</taxon>
        <taxon>Acanthopleuribacterales</taxon>
        <taxon>Acanthopleuribacteraceae</taxon>
        <taxon>Sulfidibacter</taxon>
    </lineage>
</organism>
<dbReference type="Proteomes" id="UP000663929">
    <property type="component" value="Chromosome"/>
</dbReference>
<dbReference type="EMBL" id="CP071793">
    <property type="protein sequence ID" value="QTD49698.1"/>
    <property type="molecule type" value="Genomic_DNA"/>
</dbReference>
<name>A0A8A4TLF7_SULCO</name>
<feature type="compositionally biased region" description="Basic and acidic residues" evidence="1">
    <location>
        <begin position="92"/>
        <end position="103"/>
    </location>
</feature>
<dbReference type="RefSeq" id="WP_237379330.1">
    <property type="nucleotide sequence ID" value="NZ_CP071793.1"/>
</dbReference>